<comment type="caution">
    <text evidence="8">The sequence shown here is derived from an EMBL/GenBank/DDBJ whole genome shotgun (WGS) entry which is preliminary data.</text>
</comment>
<dbReference type="EMBL" id="PEKT02000006">
    <property type="protein sequence ID" value="PIS54497.1"/>
    <property type="molecule type" value="Genomic_DNA"/>
</dbReference>
<keyword evidence="3" id="KW-0378">Hydrolase</keyword>
<keyword evidence="2" id="KW-0645">Protease</keyword>
<dbReference type="InterPro" id="IPR003653">
    <property type="entry name" value="Peptidase_C48_C"/>
</dbReference>
<dbReference type="OMA" id="FDDCGVY"/>
<name>A0A2H0ZUY1_CANAR</name>
<dbReference type="InterPro" id="IPR044613">
    <property type="entry name" value="Nep1/2-like"/>
</dbReference>
<evidence type="ECO:0000256" key="4">
    <source>
        <dbReference type="ARBA" id="ARBA00022807"/>
    </source>
</evidence>
<dbReference type="Pfam" id="PF02902">
    <property type="entry name" value="Peptidase_C48"/>
    <property type="match status" value="1"/>
</dbReference>
<dbReference type="VEuPathDB" id="FungiDB:CJI97_001814"/>
<dbReference type="VEuPathDB" id="FungiDB:CJJ09_005360"/>
<dbReference type="STRING" id="498019.A0A2H0ZUY1"/>
<accession>A0A5Q7YLG2</accession>
<evidence type="ECO:0000256" key="1">
    <source>
        <dbReference type="ARBA" id="ARBA00005234"/>
    </source>
</evidence>
<dbReference type="VEuPathDB" id="FungiDB:B9J08_002271"/>
<dbReference type="PANTHER" id="PTHR46468:SF1">
    <property type="entry name" value="SENTRIN-SPECIFIC PROTEASE 8"/>
    <property type="match status" value="1"/>
</dbReference>
<organism evidence="8">
    <name type="scientific">Candidozyma auris</name>
    <name type="common">Yeast</name>
    <name type="synonym">Candida auris</name>
    <dbReference type="NCBI Taxonomy" id="498019"/>
    <lineage>
        <taxon>Eukaryota</taxon>
        <taxon>Fungi</taxon>
        <taxon>Dikarya</taxon>
        <taxon>Ascomycota</taxon>
        <taxon>Saccharomycotina</taxon>
        <taxon>Pichiomycetes</taxon>
        <taxon>Metschnikowiaceae</taxon>
        <taxon>Candidozyma</taxon>
    </lineage>
</organism>
<reference evidence="7" key="4">
    <citation type="submission" date="2024-03" db="EMBL/GenBank/DDBJ databases">
        <title>Improved genome assembly of Candida auris strain B8441 and annotation of B11205.</title>
        <authorList>
            <person name="Cauldron N.C."/>
            <person name="Shea T."/>
            <person name="Cuomo C.A."/>
        </authorList>
    </citation>
    <scope>NUCLEOTIDE SEQUENCE</scope>
    <source>
        <strain evidence="7">B8441</strain>
    </source>
</reference>
<dbReference type="PANTHER" id="PTHR46468">
    <property type="entry name" value="SENTRIN-SPECIFIC PROTEASE 8"/>
    <property type="match status" value="1"/>
</dbReference>
<dbReference type="Gene3D" id="3.40.395.10">
    <property type="entry name" value="Adenoviral Proteinase, Chain A"/>
    <property type="match status" value="1"/>
</dbReference>
<evidence type="ECO:0000313" key="8">
    <source>
        <dbReference type="EMBL" id="PIS54497.1"/>
    </source>
</evidence>
<reference evidence="8 9" key="1">
    <citation type="journal article" date="2017" name="Clin. Infect. Dis.">
        <title>Simultaneous emergence of multidrug-resistant Candida auris on 3 continents confirmed by whole-genome sequencing and epidemiological analyses.</title>
        <authorList>
            <person name="Lockhart S.R."/>
            <person name="Etienne K.A."/>
            <person name="Vallabhaneni S."/>
            <person name="Farooqi J."/>
            <person name="Chowdhary A."/>
            <person name="Govender N.P."/>
            <person name="Colombo A.L."/>
            <person name="Calvo B."/>
            <person name="Cuomo C.A."/>
            <person name="Desjardins C.A."/>
            <person name="Berkow E.L."/>
            <person name="Castanheira M."/>
            <person name="Magobo R.E."/>
            <person name="Jabeen K."/>
            <person name="Asghar R.J."/>
            <person name="Meis J.F."/>
            <person name="Jackson B."/>
            <person name="Chiller T."/>
            <person name="Litvintseva A.P."/>
        </authorList>
    </citation>
    <scope>NUCLEOTIDE SEQUENCE [LARGE SCALE GENOMIC DNA]</scope>
    <source>
        <strain evidence="8 9">B8441</strain>
    </source>
</reference>
<keyword evidence="4" id="KW-0788">Thiol protease</keyword>
<dbReference type="GO" id="GO:0000338">
    <property type="term" value="P:protein deneddylation"/>
    <property type="evidence" value="ECO:0007669"/>
    <property type="project" value="TreeGrafter"/>
</dbReference>
<feature type="compositionally biased region" description="Basic residues" evidence="5">
    <location>
        <begin position="59"/>
        <end position="82"/>
    </location>
</feature>
<dbReference type="GO" id="GO:0019784">
    <property type="term" value="F:deNEDDylase activity"/>
    <property type="evidence" value="ECO:0007669"/>
    <property type="project" value="InterPro"/>
</dbReference>
<reference evidence="8" key="2">
    <citation type="submission" date="2017-11" db="EMBL/GenBank/DDBJ databases">
        <title>Candida auris genome assembly and annotation.</title>
        <authorList>
            <person name="Munoz J.F."/>
            <person name="Gade L.G."/>
            <person name="Chow N.A."/>
            <person name="Litvintseva A.P."/>
            <person name="Loparev V.N."/>
            <person name="Cuomo C.A."/>
        </authorList>
    </citation>
    <scope>NUCLEOTIDE SEQUENCE</scope>
    <source>
        <strain evidence="8">B8441</strain>
    </source>
</reference>
<evidence type="ECO:0000313" key="9">
    <source>
        <dbReference type="Proteomes" id="UP000230249"/>
    </source>
</evidence>
<dbReference type="VEuPathDB" id="FungiDB:CJI96_0004242"/>
<feature type="region of interest" description="Disordered" evidence="5">
    <location>
        <begin position="40"/>
        <end position="83"/>
    </location>
</feature>
<proteinExistence type="inferred from homology"/>
<accession>A0A2H0ZUY1</accession>
<dbReference type="GO" id="GO:0006508">
    <property type="term" value="P:proteolysis"/>
    <property type="evidence" value="ECO:0007669"/>
    <property type="project" value="UniProtKB-KW"/>
</dbReference>
<evidence type="ECO:0000313" key="7">
    <source>
        <dbReference type="EMBL" id="KAK8438202.1"/>
    </source>
</evidence>
<dbReference type="VEuPathDB" id="FungiDB:CJJ07_003474"/>
<evidence type="ECO:0000256" key="5">
    <source>
        <dbReference type="SAM" id="MobiDB-lite"/>
    </source>
</evidence>
<reference evidence="7 9" key="3">
    <citation type="journal article" date="2018" name="Nat. Commun.">
        <title>Genomic insights into multidrug-resistance, mating and virulence in Candida auris and related emerging species.</title>
        <authorList>
            <person name="Munoz J.F."/>
            <person name="Gade L."/>
            <person name="Chow N.A."/>
            <person name="Loparev V.N."/>
            <person name="Juieng P."/>
            <person name="Berkow E.L."/>
            <person name="Farrer R.A."/>
            <person name="Litvintseva A.P."/>
            <person name="Cuomo C.A."/>
        </authorList>
    </citation>
    <scope>GENOME REANNOTATION</scope>
    <source>
        <strain evidence="7 9">B8441</strain>
    </source>
</reference>
<dbReference type="EMBL" id="PEKT03000007">
    <property type="protein sequence ID" value="KAK8438202.1"/>
    <property type="molecule type" value="Genomic_DNA"/>
</dbReference>
<keyword evidence="9" id="KW-1185">Reference proteome</keyword>
<gene>
    <name evidence="8" type="ORF">B9J08_002271</name>
    <name evidence="7" type="ORF">B9J08_05281</name>
</gene>
<dbReference type="VEuPathDB" id="FungiDB:QG37_05794"/>
<dbReference type="InterPro" id="IPR038765">
    <property type="entry name" value="Papain-like_cys_pep_sf"/>
</dbReference>
<dbReference type="SUPFAM" id="SSF54001">
    <property type="entry name" value="Cysteine proteinases"/>
    <property type="match status" value="1"/>
</dbReference>
<dbReference type="GO" id="GO:0008234">
    <property type="term" value="F:cysteine-type peptidase activity"/>
    <property type="evidence" value="ECO:0007669"/>
    <property type="project" value="UniProtKB-KW"/>
</dbReference>
<dbReference type="PROSITE" id="PS50600">
    <property type="entry name" value="ULP_PROTEASE"/>
    <property type="match status" value="1"/>
</dbReference>
<evidence type="ECO:0000256" key="3">
    <source>
        <dbReference type="ARBA" id="ARBA00022801"/>
    </source>
</evidence>
<comment type="similarity">
    <text evidence="1">Belongs to the peptidase C48 family.</text>
</comment>
<evidence type="ECO:0000259" key="6">
    <source>
        <dbReference type="PROSITE" id="PS50600"/>
    </source>
</evidence>
<dbReference type="AlphaFoldDB" id="A0A2H0ZUY1"/>
<evidence type="ECO:0000256" key="2">
    <source>
        <dbReference type="ARBA" id="ARBA00022670"/>
    </source>
</evidence>
<dbReference type="Proteomes" id="UP000230249">
    <property type="component" value="Unassembled WGS sequence"/>
</dbReference>
<feature type="domain" description="Ubiquitin-like protease family profile" evidence="6">
    <location>
        <begin position="131"/>
        <end position="305"/>
    </location>
</feature>
<protein>
    <recommendedName>
        <fullName evidence="6">Ubiquitin-like protease family profile domain-containing protein</fullName>
    </recommendedName>
</protein>
<sequence>MLVLDSHKGLSFVSSQHGKHEKVATNGFDRLNWDVHLDPKDEEAEASSGTEEAAEPKKLSRKMKKELKSQKKANARRLRSAKRGISEAVSENTGFNEYTAKQEIKRIHNRIVSRMPSQGVSDFKVFHYESIAFYKSDVDHLVPGEWLNDNNIALVYELLTKYFLKETPFGHEVLLLYPSLVQLFLHYPSVEEVASILPQKELSKSKLVFIPFNFVDSMIDLEDANNGDHWALCVLSIMEKRLYVFDSMSSEDDHEDEMLLRQLAKRLQSAIFKPKDTLSVMKMPCDQQDNFDDCGVFCIMFTVYLVAQVISGEPIDIDIRDVNFNALSGRLFMMELVKRLSEKDGPN</sequence>